<dbReference type="NCBIfam" id="TIGR01644">
    <property type="entry name" value="phage_P2_V"/>
    <property type="match status" value="1"/>
</dbReference>
<reference evidence="2 3" key="1">
    <citation type="submission" date="2018-12" db="EMBL/GenBank/DDBJ databases">
        <authorList>
            <consortium name="Pathogen Informatics"/>
        </authorList>
    </citation>
    <scope>NUCLEOTIDE SEQUENCE [LARGE SCALE GENOMIC DNA]</scope>
    <source>
        <strain evidence="2 3">NCTC9419</strain>
    </source>
</reference>
<dbReference type="EMBL" id="LR134155">
    <property type="protein sequence ID" value="VEA71975.1"/>
    <property type="molecule type" value="Genomic_DNA"/>
</dbReference>
<dbReference type="STRING" id="61652.AXX16_4271"/>
<dbReference type="InterPro" id="IPR013046">
    <property type="entry name" value="GpV/Gp45"/>
</dbReference>
<name>A0A3S4JW88_SERRU</name>
<dbReference type="AlphaFoldDB" id="A0A3S4JW88"/>
<evidence type="ECO:0000259" key="1">
    <source>
        <dbReference type="Pfam" id="PF04717"/>
    </source>
</evidence>
<proteinExistence type="predicted"/>
<accession>A0A3S4JW88</accession>
<gene>
    <name evidence="2" type="ORF">NCTC9419_03558</name>
</gene>
<dbReference type="Gene3D" id="2.40.50.230">
    <property type="entry name" value="Gp5 N-terminal domain"/>
    <property type="match status" value="1"/>
</dbReference>
<sequence length="116" mass="13021">MNTYNPDIQRLVRNLIRIGTVSELDLERGRCRVTTGGNHTDWLNWLTSRAGSARSWWAPSLGEQVLVLSLGGELDTAFVLPGIFSMTSRRRRIQPKRCISPLATARSLSTSRRKAP</sequence>
<feature type="domain" description="Gp5/Type VI secretion system Vgr protein OB-fold" evidence="1">
    <location>
        <begin position="17"/>
        <end position="84"/>
    </location>
</feature>
<dbReference type="Proteomes" id="UP000271603">
    <property type="component" value="Chromosome"/>
</dbReference>
<evidence type="ECO:0000313" key="2">
    <source>
        <dbReference type="EMBL" id="VEA71975.1"/>
    </source>
</evidence>
<organism evidence="2 3">
    <name type="scientific">Serratia rubidaea</name>
    <name type="common">Serratia marinorubra</name>
    <dbReference type="NCBI Taxonomy" id="61652"/>
    <lineage>
        <taxon>Bacteria</taxon>
        <taxon>Pseudomonadati</taxon>
        <taxon>Pseudomonadota</taxon>
        <taxon>Gammaproteobacteria</taxon>
        <taxon>Enterobacterales</taxon>
        <taxon>Yersiniaceae</taxon>
        <taxon>Serratia</taxon>
    </lineage>
</organism>
<dbReference type="InterPro" id="IPR006531">
    <property type="entry name" value="Gp5/Vgr_OB"/>
</dbReference>
<dbReference type="Pfam" id="PF04717">
    <property type="entry name" value="Phage_base_V"/>
    <property type="match status" value="1"/>
</dbReference>
<dbReference type="InterPro" id="IPR037026">
    <property type="entry name" value="Vgr_OB-fold_dom_sf"/>
</dbReference>
<protein>
    <submittedName>
        <fullName evidence="2">Phage P2 baseplate assembly protein gpV</fullName>
    </submittedName>
</protein>
<evidence type="ECO:0000313" key="3">
    <source>
        <dbReference type="Proteomes" id="UP000271603"/>
    </source>
</evidence>